<dbReference type="AlphaFoldDB" id="A0A1I7WX24"/>
<accession>A0A1I7WX24</accession>
<organism evidence="1 2">
    <name type="scientific">Heterorhabditis bacteriophora</name>
    <name type="common">Entomopathogenic nematode worm</name>
    <dbReference type="NCBI Taxonomy" id="37862"/>
    <lineage>
        <taxon>Eukaryota</taxon>
        <taxon>Metazoa</taxon>
        <taxon>Ecdysozoa</taxon>
        <taxon>Nematoda</taxon>
        <taxon>Chromadorea</taxon>
        <taxon>Rhabditida</taxon>
        <taxon>Rhabditina</taxon>
        <taxon>Rhabditomorpha</taxon>
        <taxon>Strongyloidea</taxon>
        <taxon>Heterorhabditidae</taxon>
        <taxon>Heterorhabditis</taxon>
    </lineage>
</organism>
<dbReference type="InterPro" id="IPR011989">
    <property type="entry name" value="ARM-like"/>
</dbReference>
<sequence length="59" mass="6573">MATWLPNQEELGQVCGFIVKHGFTTVVVEEGVEGWPQLLPTLSQLLDQTDSNMQEVSLE</sequence>
<protein>
    <submittedName>
        <fullName evidence="2">DUF4996 domain-containing protein</fullName>
    </submittedName>
</protein>
<keyword evidence="1" id="KW-1185">Reference proteome</keyword>
<evidence type="ECO:0000313" key="2">
    <source>
        <dbReference type="WBParaSite" id="Hba_09755"/>
    </source>
</evidence>
<dbReference type="WBParaSite" id="Hba_09755">
    <property type="protein sequence ID" value="Hba_09755"/>
    <property type="gene ID" value="Hba_09755"/>
</dbReference>
<evidence type="ECO:0000313" key="1">
    <source>
        <dbReference type="Proteomes" id="UP000095283"/>
    </source>
</evidence>
<dbReference type="Gene3D" id="1.25.10.10">
    <property type="entry name" value="Leucine-rich Repeat Variant"/>
    <property type="match status" value="1"/>
</dbReference>
<proteinExistence type="predicted"/>
<reference evidence="2" key="1">
    <citation type="submission" date="2016-11" db="UniProtKB">
        <authorList>
            <consortium name="WormBaseParasite"/>
        </authorList>
    </citation>
    <scope>IDENTIFICATION</scope>
</reference>
<name>A0A1I7WX24_HETBA</name>
<dbReference type="Proteomes" id="UP000095283">
    <property type="component" value="Unplaced"/>
</dbReference>